<dbReference type="SUPFAM" id="SSF46689">
    <property type="entry name" value="Homeodomain-like"/>
    <property type="match status" value="1"/>
</dbReference>
<keyword evidence="3 5" id="KW-0238">DNA-binding</keyword>
<dbReference type="InterPro" id="IPR036271">
    <property type="entry name" value="Tet_transcr_reg_TetR-rel_C_sf"/>
</dbReference>
<dbReference type="GO" id="GO:0045892">
    <property type="term" value="P:negative regulation of DNA-templated transcription"/>
    <property type="evidence" value="ECO:0007669"/>
    <property type="project" value="InterPro"/>
</dbReference>
<dbReference type="Gene3D" id="1.10.357.10">
    <property type="entry name" value="Tetracycline Repressor, domain 2"/>
    <property type="match status" value="1"/>
</dbReference>
<name>A0A291RMZ8_9NOCA</name>
<dbReference type="AlphaFoldDB" id="A0A291RMZ8"/>
<dbReference type="Pfam" id="PF02909">
    <property type="entry name" value="TetR_C_1"/>
    <property type="match status" value="1"/>
</dbReference>
<keyword evidence="1" id="KW-0678">Repressor</keyword>
<gene>
    <name evidence="7" type="ORF">CRH09_23335</name>
</gene>
<dbReference type="Pfam" id="PF00440">
    <property type="entry name" value="TetR_N"/>
    <property type="match status" value="1"/>
</dbReference>
<dbReference type="InterPro" id="IPR009057">
    <property type="entry name" value="Homeodomain-like_sf"/>
</dbReference>
<feature type="DNA-binding region" description="H-T-H motif" evidence="5">
    <location>
        <begin position="46"/>
        <end position="65"/>
    </location>
</feature>
<keyword evidence="2" id="KW-0805">Transcription regulation</keyword>
<keyword evidence="4" id="KW-0804">Transcription</keyword>
<dbReference type="PANTHER" id="PTHR30055">
    <property type="entry name" value="HTH-TYPE TRANSCRIPTIONAL REGULATOR RUTR"/>
    <property type="match status" value="1"/>
</dbReference>
<dbReference type="InterPro" id="IPR004111">
    <property type="entry name" value="Repressor_TetR_C"/>
</dbReference>
<evidence type="ECO:0000313" key="8">
    <source>
        <dbReference type="Proteomes" id="UP000221961"/>
    </source>
</evidence>
<accession>A0A291RMZ8</accession>
<protein>
    <submittedName>
        <fullName evidence="7">TetR family transcriptional regulator</fullName>
    </submittedName>
</protein>
<dbReference type="PRINTS" id="PR00400">
    <property type="entry name" value="TETREPRESSOR"/>
</dbReference>
<dbReference type="Gene3D" id="1.10.10.60">
    <property type="entry name" value="Homeodomain-like"/>
    <property type="match status" value="1"/>
</dbReference>
<reference evidence="7 8" key="1">
    <citation type="submission" date="2017-10" db="EMBL/GenBank/DDBJ databases">
        <title>Comparative genomics between pathogenic Norcardia.</title>
        <authorList>
            <person name="Zeng L."/>
        </authorList>
    </citation>
    <scope>NUCLEOTIDE SEQUENCE [LARGE SCALE GENOMIC DNA]</scope>
    <source>
        <strain evidence="7 8">NC_YFY_NT001</strain>
    </source>
</reference>
<dbReference type="InterPro" id="IPR050109">
    <property type="entry name" value="HTH-type_TetR-like_transc_reg"/>
</dbReference>
<sequence length="237" mass="25890">MPSSSQPATLVWMRDRPRGGRPVISEEKIVGTAIRIADAEGLDALSMRRIAAEMGSGTTSLYRHIANKDELIELMVDAVYAEAPLLAPVGDWRAEMAAHAREFRALLLRHPWLGQQASRRPALGPSVIRHADYALGLVGAATDDPTRVALMVDAVNTYVLGSVATELAELEAQRSTGMTEDEWRNSVGEYVKQVVDSGRYPHFNRRIIEAEDPDADARFEFGLTSLLAGLASTLGHE</sequence>
<dbReference type="GeneID" id="88360283"/>
<dbReference type="InterPro" id="IPR003012">
    <property type="entry name" value="Tet_transcr_reg_TetR"/>
</dbReference>
<evidence type="ECO:0000256" key="3">
    <source>
        <dbReference type="ARBA" id="ARBA00023125"/>
    </source>
</evidence>
<evidence type="ECO:0000313" key="7">
    <source>
        <dbReference type="EMBL" id="ATL68680.1"/>
    </source>
</evidence>
<organism evidence="7 8">
    <name type="scientific">Nocardia terpenica</name>
    <dbReference type="NCBI Taxonomy" id="455432"/>
    <lineage>
        <taxon>Bacteria</taxon>
        <taxon>Bacillati</taxon>
        <taxon>Actinomycetota</taxon>
        <taxon>Actinomycetes</taxon>
        <taxon>Mycobacteriales</taxon>
        <taxon>Nocardiaceae</taxon>
        <taxon>Nocardia</taxon>
    </lineage>
</organism>
<proteinExistence type="predicted"/>
<dbReference type="GO" id="GO:0003700">
    <property type="term" value="F:DNA-binding transcription factor activity"/>
    <property type="evidence" value="ECO:0007669"/>
    <property type="project" value="TreeGrafter"/>
</dbReference>
<evidence type="ECO:0000256" key="2">
    <source>
        <dbReference type="ARBA" id="ARBA00023015"/>
    </source>
</evidence>
<dbReference type="PANTHER" id="PTHR30055:SF151">
    <property type="entry name" value="TRANSCRIPTIONAL REGULATORY PROTEIN"/>
    <property type="match status" value="1"/>
</dbReference>
<feature type="domain" description="HTH tetR-type" evidence="6">
    <location>
        <begin position="23"/>
        <end position="83"/>
    </location>
</feature>
<dbReference type="Proteomes" id="UP000221961">
    <property type="component" value="Chromosome"/>
</dbReference>
<evidence type="ECO:0000256" key="5">
    <source>
        <dbReference type="PROSITE-ProRule" id="PRU00335"/>
    </source>
</evidence>
<dbReference type="InterPro" id="IPR001647">
    <property type="entry name" value="HTH_TetR"/>
</dbReference>
<dbReference type="PROSITE" id="PS50977">
    <property type="entry name" value="HTH_TETR_2"/>
    <property type="match status" value="1"/>
</dbReference>
<dbReference type="EMBL" id="CP023778">
    <property type="protein sequence ID" value="ATL68680.1"/>
    <property type="molecule type" value="Genomic_DNA"/>
</dbReference>
<dbReference type="GO" id="GO:0000976">
    <property type="term" value="F:transcription cis-regulatory region binding"/>
    <property type="evidence" value="ECO:0007669"/>
    <property type="project" value="TreeGrafter"/>
</dbReference>
<dbReference type="SUPFAM" id="SSF48498">
    <property type="entry name" value="Tetracyclin repressor-like, C-terminal domain"/>
    <property type="match status" value="1"/>
</dbReference>
<evidence type="ECO:0000256" key="1">
    <source>
        <dbReference type="ARBA" id="ARBA00022491"/>
    </source>
</evidence>
<dbReference type="KEGG" id="ntp:CRH09_23335"/>
<dbReference type="GO" id="GO:0046677">
    <property type="term" value="P:response to antibiotic"/>
    <property type="evidence" value="ECO:0007669"/>
    <property type="project" value="InterPro"/>
</dbReference>
<dbReference type="RefSeq" id="WP_098695746.1">
    <property type="nucleotide sequence ID" value="NZ_CP023778.1"/>
</dbReference>
<evidence type="ECO:0000256" key="4">
    <source>
        <dbReference type="ARBA" id="ARBA00023163"/>
    </source>
</evidence>
<evidence type="ECO:0000259" key="6">
    <source>
        <dbReference type="PROSITE" id="PS50977"/>
    </source>
</evidence>